<evidence type="ECO:0000313" key="2">
    <source>
        <dbReference type="EMBL" id="KAJ1150543.1"/>
    </source>
</evidence>
<evidence type="ECO:0000256" key="1">
    <source>
        <dbReference type="SAM" id="MobiDB-lite"/>
    </source>
</evidence>
<dbReference type="Proteomes" id="UP001066276">
    <property type="component" value="Chromosome 5"/>
</dbReference>
<dbReference type="EMBL" id="JANPWB010000009">
    <property type="protein sequence ID" value="KAJ1150543.1"/>
    <property type="molecule type" value="Genomic_DNA"/>
</dbReference>
<feature type="compositionally biased region" description="Basic and acidic residues" evidence="1">
    <location>
        <begin position="160"/>
        <end position="174"/>
    </location>
</feature>
<keyword evidence="3" id="KW-1185">Reference proteome</keyword>
<sequence>MKIRQGRGYRSDAAHQGKRSTQETQKRRKQCPGEAQNSRKQSEPMNRAVKGSKHPGRWNTEKPEHMGNQSKLRAKNTEYRFRWNIQRSRTEEEGRAYWTEEQMRWSQLRKANHTGNRAHRKDKQKGAGVPRDEHIIEHTRRMSRQGGEHPRRQNIQGSGADRKAQETGWREARASQHTRQSKQEGRECRQGAEYRRRQRIQEAKHRGRNTRHDGEYPGRVSIQEAEHTRVKSGQRQSMRLEQTGIHSI</sequence>
<proteinExistence type="predicted"/>
<feature type="compositionally biased region" description="Basic residues" evidence="1">
    <location>
        <begin position="111"/>
        <end position="123"/>
    </location>
</feature>
<reference evidence="2" key="1">
    <citation type="journal article" date="2022" name="bioRxiv">
        <title>Sequencing and chromosome-scale assembly of the giantPleurodeles waltlgenome.</title>
        <authorList>
            <person name="Brown T."/>
            <person name="Elewa A."/>
            <person name="Iarovenko S."/>
            <person name="Subramanian E."/>
            <person name="Araus A.J."/>
            <person name="Petzold A."/>
            <person name="Susuki M."/>
            <person name="Suzuki K.-i.T."/>
            <person name="Hayashi T."/>
            <person name="Toyoda A."/>
            <person name="Oliveira C."/>
            <person name="Osipova E."/>
            <person name="Leigh N.D."/>
            <person name="Simon A."/>
            <person name="Yun M.H."/>
        </authorList>
    </citation>
    <scope>NUCLEOTIDE SEQUENCE</scope>
    <source>
        <strain evidence="2">20211129_DDA</strain>
        <tissue evidence="2">Liver</tissue>
    </source>
</reference>
<organism evidence="2 3">
    <name type="scientific">Pleurodeles waltl</name>
    <name type="common">Iberian ribbed newt</name>
    <dbReference type="NCBI Taxonomy" id="8319"/>
    <lineage>
        <taxon>Eukaryota</taxon>
        <taxon>Metazoa</taxon>
        <taxon>Chordata</taxon>
        <taxon>Craniata</taxon>
        <taxon>Vertebrata</taxon>
        <taxon>Euteleostomi</taxon>
        <taxon>Amphibia</taxon>
        <taxon>Batrachia</taxon>
        <taxon>Caudata</taxon>
        <taxon>Salamandroidea</taxon>
        <taxon>Salamandridae</taxon>
        <taxon>Pleurodelinae</taxon>
        <taxon>Pleurodeles</taxon>
    </lineage>
</organism>
<evidence type="ECO:0000313" key="3">
    <source>
        <dbReference type="Proteomes" id="UP001066276"/>
    </source>
</evidence>
<accession>A0AAV7RI69</accession>
<feature type="compositionally biased region" description="Polar residues" evidence="1">
    <location>
        <begin position="231"/>
        <end position="248"/>
    </location>
</feature>
<gene>
    <name evidence="2" type="ORF">NDU88_003334</name>
</gene>
<feature type="compositionally biased region" description="Basic and acidic residues" evidence="1">
    <location>
        <begin position="181"/>
        <end position="216"/>
    </location>
</feature>
<feature type="compositionally biased region" description="Basic and acidic residues" evidence="1">
    <location>
        <begin position="9"/>
        <end position="25"/>
    </location>
</feature>
<comment type="caution">
    <text evidence="2">The sequence shown here is derived from an EMBL/GenBank/DDBJ whole genome shotgun (WGS) entry which is preliminary data.</text>
</comment>
<feature type="compositionally biased region" description="Basic and acidic residues" evidence="1">
    <location>
        <begin position="130"/>
        <end position="151"/>
    </location>
</feature>
<name>A0AAV7RI69_PLEWA</name>
<protein>
    <submittedName>
        <fullName evidence="2">Uncharacterized protein</fullName>
    </submittedName>
</protein>
<feature type="region of interest" description="Disordered" evidence="1">
    <location>
        <begin position="111"/>
        <end position="248"/>
    </location>
</feature>
<dbReference type="AlphaFoldDB" id="A0AAV7RI69"/>
<feature type="region of interest" description="Disordered" evidence="1">
    <location>
        <begin position="1"/>
        <end position="74"/>
    </location>
</feature>